<gene>
    <name evidence="1" type="ORF">HNR46_004233</name>
</gene>
<reference evidence="1 2" key="1">
    <citation type="submission" date="2020-08" db="EMBL/GenBank/DDBJ databases">
        <title>Genomic Encyclopedia of Type Strains, Phase IV (KMG-IV): sequencing the most valuable type-strain genomes for metagenomic binning, comparative biology and taxonomic classification.</title>
        <authorList>
            <person name="Goeker M."/>
        </authorList>
    </citation>
    <scope>NUCLEOTIDE SEQUENCE [LARGE SCALE GENOMIC DNA]</scope>
    <source>
        <strain evidence="1 2">YC6886</strain>
    </source>
</reference>
<dbReference type="PROSITE" id="PS51257">
    <property type="entry name" value="PROKAR_LIPOPROTEIN"/>
    <property type="match status" value="1"/>
</dbReference>
<sequence length="238" mass="25741">MNPLRHIACGLTLAIACCGEPPKKNEEAKTAESTGISTVDEVYGLSQGLVTDGLHLTVRGWLVADEDRAGYVIYNAVWDPFEPESKKGIAWITLKFQEQPSDYWIGQYTNVAGIIATESLPDGSRAVTLDQAKVVSERIETGEAIPYRINQAQNKSALDNPLPAPSRIQRVMTNLNLSRRGAPGSGCQAFDVVLDFGAGCSGVDDPDCGWIGAGRKRHRVRALDRCCPRWSGASPAGR</sequence>
<dbReference type="AlphaFoldDB" id="A0A840V7K5"/>
<evidence type="ECO:0000313" key="2">
    <source>
        <dbReference type="Proteomes" id="UP000557717"/>
    </source>
</evidence>
<dbReference type="EMBL" id="JACHFD010000053">
    <property type="protein sequence ID" value="MBB5353962.1"/>
    <property type="molecule type" value="Genomic_DNA"/>
</dbReference>
<organism evidence="1 2">
    <name type="scientific">Haloferula luteola</name>
    <dbReference type="NCBI Taxonomy" id="595692"/>
    <lineage>
        <taxon>Bacteria</taxon>
        <taxon>Pseudomonadati</taxon>
        <taxon>Verrucomicrobiota</taxon>
        <taxon>Verrucomicrobiia</taxon>
        <taxon>Verrucomicrobiales</taxon>
        <taxon>Verrucomicrobiaceae</taxon>
        <taxon>Haloferula</taxon>
    </lineage>
</organism>
<keyword evidence="2" id="KW-1185">Reference proteome</keyword>
<name>A0A840V7K5_9BACT</name>
<evidence type="ECO:0000313" key="1">
    <source>
        <dbReference type="EMBL" id="MBB5353962.1"/>
    </source>
</evidence>
<dbReference type="Proteomes" id="UP000557717">
    <property type="component" value="Unassembled WGS sequence"/>
</dbReference>
<proteinExistence type="predicted"/>
<accession>A0A840V7K5</accession>
<comment type="caution">
    <text evidence="1">The sequence shown here is derived from an EMBL/GenBank/DDBJ whole genome shotgun (WGS) entry which is preliminary data.</text>
</comment>
<protein>
    <submittedName>
        <fullName evidence="1">Uncharacterized protein</fullName>
    </submittedName>
</protein>